<dbReference type="PANTHER" id="PTHR21368">
    <property type="entry name" value="50S RIBOSOMAL PROTEIN L9"/>
    <property type="match status" value="1"/>
</dbReference>
<dbReference type="GO" id="GO:1990904">
    <property type="term" value="C:ribonucleoprotein complex"/>
    <property type="evidence" value="ECO:0007669"/>
    <property type="project" value="UniProtKB-KW"/>
</dbReference>
<dbReference type="Pfam" id="PF12894">
    <property type="entry name" value="ANAPC4_WD40"/>
    <property type="match status" value="1"/>
</dbReference>
<evidence type="ECO:0000256" key="6">
    <source>
        <dbReference type="ARBA" id="ARBA00035427"/>
    </source>
</evidence>
<dbReference type="InParanoid" id="A0A024GIB8"/>
<keyword evidence="5" id="KW-0687">Ribonucleoprotein</keyword>
<dbReference type="InterPro" id="IPR036791">
    <property type="entry name" value="Ribosomal_bL9_C_sf"/>
</dbReference>
<dbReference type="Proteomes" id="UP000053237">
    <property type="component" value="Unassembled WGS sequence"/>
</dbReference>
<keyword evidence="9" id="KW-1185">Reference proteome</keyword>
<dbReference type="PROSITE" id="PS00651">
    <property type="entry name" value="RIBOSOMAL_L9"/>
    <property type="match status" value="1"/>
</dbReference>
<dbReference type="InterPro" id="IPR024977">
    <property type="entry name" value="Apc4-like_WD40_dom"/>
</dbReference>
<keyword evidence="2" id="KW-0699">rRNA-binding</keyword>
<dbReference type="InterPro" id="IPR024790">
    <property type="entry name" value="APC4_long_dom"/>
</dbReference>
<dbReference type="GO" id="GO:0005840">
    <property type="term" value="C:ribosome"/>
    <property type="evidence" value="ECO:0007669"/>
    <property type="project" value="UniProtKB-KW"/>
</dbReference>
<dbReference type="SUPFAM" id="SSF55653">
    <property type="entry name" value="Ribosomal protein L9 C-domain"/>
    <property type="match status" value="1"/>
</dbReference>
<comment type="caution">
    <text evidence="8">The sequence shown here is derived from an EMBL/GenBank/DDBJ whole genome shotgun (WGS) entry which is preliminary data.</text>
</comment>
<dbReference type="SUPFAM" id="SSF50978">
    <property type="entry name" value="WD40 repeat-like"/>
    <property type="match status" value="1"/>
</dbReference>
<dbReference type="NCBIfam" id="TIGR00158">
    <property type="entry name" value="L9"/>
    <property type="match status" value="1"/>
</dbReference>
<evidence type="ECO:0000256" key="1">
    <source>
        <dbReference type="ARBA" id="ARBA00010605"/>
    </source>
</evidence>
<proteinExistence type="inferred from homology"/>
<dbReference type="Pfam" id="PF01281">
    <property type="entry name" value="Ribosomal_L9_N"/>
    <property type="match status" value="1"/>
</dbReference>
<dbReference type="GO" id="GO:0003735">
    <property type="term" value="F:structural constituent of ribosome"/>
    <property type="evidence" value="ECO:0007669"/>
    <property type="project" value="InterPro"/>
</dbReference>
<gene>
    <name evidence="8" type="ORF">BN9_072010</name>
</gene>
<dbReference type="InterPro" id="IPR036935">
    <property type="entry name" value="Ribosomal_bL9_N_sf"/>
</dbReference>
<dbReference type="GO" id="GO:0006412">
    <property type="term" value="P:translation"/>
    <property type="evidence" value="ECO:0007669"/>
    <property type="project" value="InterPro"/>
</dbReference>
<dbReference type="Gene3D" id="3.40.5.10">
    <property type="entry name" value="Ribosomal protein L9, N-terminal domain"/>
    <property type="match status" value="1"/>
</dbReference>
<dbReference type="GO" id="GO:0019843">
    <property type="term" value="F:rRNA binding"/>
    <property type="evidence" value="ECO:0007669"/>
    <property type="project" value="UniProtKB-KW"/>
</dbReference>
<evidence type="ECO:0000313" key="9">
    <source>
        <dbReference type="Proteomes" id="UP000053237"/>
    </source>
</evidence>
<accession>A0A024GIB8</accession>
<dbReference type="Pfam" id="PF12896">
    <property type="entry name" value="ANAPC4"/>
    <property type="match status" value="1"/>
</dbReference>
<dbReference type="Pfam" id="PF03948">
    <property type="entry name" value="Ribosomal_L9_C"/>
    <property type="match status" value="1"/>
</dbReference>
<comment type="similarity">
    <text evidence="1">Belongs to the bacterial ribosomal protein bL9 family.</text>
</comment>
<organism evidence="8 9">
    <name type="scientific">Albugo candida</name>
    <dbReference type="NCBI Taxonomy" id="65357"/>
    <lineage>
        <taxon>Eukaryota</taxon>
        <taxon>Sar</taxon>
        <taxon>Stramenopiles</taxon>
        <taxon>Oomycota</taxon>
        <taxon>Peronosporomycetes</taxon>
        <taxon>Albuginales</taxon>
        <taxon>Albuginaceae</taxon>
        <taxon>Albugo</taxon>
    </lineage>
</organism>
<evidence type="ECO:0000313" key="8">
    <source>
        <dbReference type="EMBL" id="CCI46272.1"/>
    </source>
</evidence>
<evidence type="ECO:0000256" key="4">
    <source>
        <dbReference type="ARBA" id="ARBA00022980"/>
    </source>
</evidence>
<evidence type="ECO:0000256" key="2">
    <source>
        <dbReference type="ARBA" id="ARBA00022730"/>
    </source>
</evidence>
<evidence type="ECO:0000256" key="5">
    <source>
        <dbReference type="ARBA" id="ARBA00023274"/>
    </source>
</evidence>
<dbReference type="InterPro" id="IPR020069">
    <property type="entry name" value="Ribosomal_bL9_C"/>
</dbReference>
<dbReference type="Gene3D" id="2.130.10.10">
    <property type="entry name" value="YVTN repeat-like/Quinoprotein amine dehydrogenase"/>
    <property type="match status" value="1"/>
</dbReference>
<keyword evidence="3" id="KW-0694">RNA-binding</keyword>
<keyword evidence="4" id="KW-0689">Ribosomal protein</keyword>
<dbReference type="InterPro" id="IPR015943">
    <property type="entry name" value="WD40/YVTN_repeat-like_dom_sf"/>
</dbReference>
<dbReference type="InterPro" id="IPR020070">
    <property type="entry name" value="Ribosomal_bL9_N"/>
</dbReference>
<dbReference type="InterPro" id="IPR020594">
    <property type="entry name" value="Ribosomal_bL9_bac/chp"/>
</dbReference>
<dbReference type="InterPro" id="IPR000244">
    <property type="entry name" value="Ribosomal_bL9"/>
</dbReference>
<dbReference type="InterPro" id="IPR036322">
    <property type="entry name" value="WD40_repeat_dom_sf"/>
</dbReference>
<evidence type="ECO:0000256" key="3">
    <source>
        <dbReference type="ARBA" id="ARBA00022884"/>
    </source>
</evidence>
<dbReference type="EMBL" id="CAIX01000121">
    <property type="protein sequence ID" value="CCI46272.1"/>
    <property type="molecule type" value="Genomic_DNA"/>
</dbReference>
<sequence>MFAGTLRQLDRSRRTRYSDKLTVRSFGHYVNLILKQDVEKLGNRGDEVRVKAGYARNYLYPEKLAVYATPENQNIHKINKESRDELGLDKERELQKVIKKIMSIELLFKRHTPSKREKTFSGAITAPIVSDMLLRQHGLLVGRARIQLPIPITNLGDHVIKVRVDDQVEKQYLEKDATAHVSESNDIKPLEMNLETNQTTVAMEEATSKLESAKQIVNLKVKRTISWARVTQISSADLGSSPSTITWSPDGYRLGIGCLDGSIHILDMESQELVPKLADWEQFEKLSGDKFRHQREIVSMQWIHYNSDIASETNTSGSRHMKSYSAIVEEQMQKKKYDREYYPDPDALLVTADRASNVKFWMMDTICLLSVCIPTLLTKSSFGSSFSIRSIGVPENSSKCYAVGNFCGMEDHSSQSVIVLDLLIQDRSRLSSLATAVKQAQLIFDKWNSCVRQMQTELNNTKKVFEIKMGLLESLYSKYGREELPQVDLFSLYATGTATPVLTQYFANDLKEASVFRMQKEMLSGFAKLQKAARCILIPGCHVLLQVCRSLCFLWLDGDTLEASLGVSKERLQNLIDQLEKFRFTLEHFVIATQSAQQDFFLLCVWLLEQVVIHTKSTRDAESEERILAEVQRHKTVSNQWQLGIFLENAIKKAFLYREYGNKSMELTFGNPIIPFFVPDEMQREECLQTLVTYINELRKEWLDMCTCIVRELSSQVKVDLETSLVFDQCENECTLDFDVSSPEMEDLDADEFDDLSHWMEMEARKHRCDVTSPIMRPMLSMTVNSNRLFVCRYAQNQWEYCCLQTERTSDRLVKSRYFGHTKEKTREQFVLLFSRGEKGNETSQDIACFIALDSKGWKPLIMDSGEQHQIPYINAHLLVATTMPFSQVNVLCKSSGDFTDRRLWTSPSRGILCLLRNSNHLIVYDAEE</sequence>
<dbReference type="AlphaFoldDB" id="A0A024GIB8"/>
<protein>
    <recommendedName>
        <fullName evidence="6">50S ribosomal protein L9, chloroplastic</fullName>
    </recommendedName>
</protein>
<dbReference type="SUPFAM" id="SSF55658">
    <property type="entry name" value="L9 N-domain-like"/>
    <property type="match status" value="1"/>
</dbReference>
<dbReference type="STRING" id="65357.A0A024GIB8"/>
<dbReference type="Gene3D" id="3.10.430.100">
    <property type="entry name" value="Ribosomal protein L9, C-terminal domain"/>
    <property type="match status" value="1"/>
</dbReference>
<reference evidence="8 9" key="1">
    <citation type="submission" date="2012-05" db="EMBL/GenBank/DDBJ databases">
        <title>Recombination and specialization in a pathogen metapopulation.</title>
        <authorList>
            <person name="Gardiner A."/>
            <person name="Kemen E."/>
            <person name="Schultz-Larsen T."/>
            <person name="MacLean D."/>
            <person name="Van Oosterhout C."/>
            <person name="Jones J.D.G."/>
        </authorList>
    </citation>
    <scope>NUCLEOTIDE SEQUENCE [LARGE SCALE GENOMIC DNA]</scope>
    <source>
        <strain evidence="8 9">Ac Nc2</strain>
    </source>
</reference>
<feature type="domain" description="Ribosomal protein L9" evidence="7">
    <location>
        <begin position="42"/>
        <end position="69"/>
    </location>
</feature>
<name>A0A024GIB8_9STRA</name>
<dbReference type="InterPro" id="IPR009027">
    <property type="entry name" value="Ribosomal_bL9/RNase_H1_N"/>
</dbReference>
<dbReference type="OrthoDB" id="5555409at2759"/>
<evidence type="ECO:0000259" key="7">
    <source>
        <dbReference type="PROSITE" id="PS00651"/>
    </source>
</evidence>